<proteinExistence type="predicted"/>
<dbReference type="GeneID" id="95406190"/>
<dbReference type="Proteomes" id="UP000706926">
    <property type="component" value="Unassembled WGS sequence"/>
</dbReference>
<gene>
    <name evidence="1" type="ORF">J2Z18_004275</name>
</gene>
<sequence length="94" mass="10480">MSCHHHGPCPEVSPIVCDPIVIVRDHYVPQIVPVIHPIKVVDKIHCCPVEKHIYTYSQEVEDGVYGGGAGVRNVAVSGKSSKKRSERARSRRKR</sequence>
<dbReference type="EMBL" id="JAGGKI010000012">
    <property type="protein sequence ID" value="MBP1895166.1"/>
    <property type="molecule type" value="Genomic_DNA"/>
</dbReference>
<evidence type="ECO:0000313" key="1">
    <source>
        <dbReference type="EMBL" id="MBP1895166.1"/>
    </source>
</evidence>
<organism evidence="1 2">
    <name type="scientific">Paenibacillus lactis</name>
    <dbReference type="NCBI Taxonomy" id="228574"/>
    <lineage>
        <taxon>Bacteria</taxon>
        <taxon>Bacillati</taxon>
        <taxon>Bacillota</taxon>
        <taxon>Bacilli</taxon>
        <taxon>Bacillales</taxon>
        <taxon>Paenibacillaceae</taxon>
        <taxon>Paenibacillus</taxon>
    </lineage>
</organism>
<name>A0ABS4FFY4_9BACL</name>
<evidence type="ECO:0008006" key="3">
    <source>
        <dbReference type="Google" id="ProtNLM"/>
    </source>
</evidence>
<accession>A0ABS4FFY4</accession>
<keyword evidence="2" id="KW-1185">Reference proteome</keyword>
<dbReference type="RefSeq" id="WP_007129428.1">
    <property type="nucleotide sequence ID" value="NZ_BOSA01000004.1"/>
</dbReference>
<protein>
    <recommendedName>
        <fullName evidence="3">Spore coat protein D</fullName>
    </recommendedName>
</protein>
<reference evidence="1 2" key="1">
    <citation type="submission" date="2021-03" db="EMBL/GenBank/DDBJ databases">
        <title>Genomic Encyclopedia of Type Strains, Phase IV (KMG-IV): sequencing the most valuable type-strain genomes for metagenomic binning, comparative biology and taxonomic classification.</title>
        <authorList>
            <person name="Goeker M."/>
        </authorList>
    </citation>
    <scope>NUCLEOTIDE SEQUENCE [LARGE SCALE GENOMIC DNA]</scope>
    <source>
        <strain evidence="1 2">DSM 15596</strain>
    </source>
</reference>
<comment type="caution">
    <text evidence="1">The sequence shown here is derived from an EMBL/GenBank/DDBJ whole genome shotgun (WGS) entry which is preliminary data.</text>
</comment>
<evidence type="ECO:0000313" key="2">
    <source>
        <dbReference type="Proteomes" id="UP000706926"/>
    </source>
</evidence>